<accession>A0A7Y9LP91</accession>
<evidence type="ECO:0008006" key="3">
    <source>
        <dbReference type="Google" id="ProtNLM"/>
    </source>
</evidence>
<sequence length="126" mass="13916">MTISIKTALRAVAAPGILLLATACVQQPRPLYYWGGYQEQVYDYFKNAGGGFEKQIIALEADTEKARATGAQLPPGFHAHLGLLYAQVGKENQVIQQLETEKTLYPESAKYMDFLIARYSGSGEKK</sequence>
<evidence type="ECO:0000313" key="1">
    <source>
        <dbReference type="EMBL" id="NYE84178.1"/>
    </source>
</evidence>
<dbReference type="RefSeq" id="WP_179587900.1">
    <property type="nucleotide sequence ID" value="NZ_JACBYR010000001.1"/>
</dbReference>
<proteinExistence type="predicted"/>
<dbReference type="Pfam" id="PF16068">
    <property type="entry name" value="DUF4810"/>
    <property type="match status" value="1"/>
</dbReference>
<dbReference type="PROSITE" id="PS51257">
    <property type="entry name" value="PROKAR_LIPOPROTEIN"/>
    <property type="match status" value="1"/>
</dbReference>
<organism evidence="1 2">
    <name type="scientific">Pigmentiphaga litoralis</name>
    <dbReference type="NCBI Taxonomy" id="516702"/>
    <lineage>
        <taxon>Bacteria</taxon>
        <taxon>Pseudomonadati</taxon>
        <taxon>Pseudomonadota</taxon>
        <taxon>Betaproteobacteria</taxon>
        <taxon>Burkholderiales</taxon>
        <taxon>Alcaligenaceae</taxon>
        <taxon>Pigmentiphaga</taxon>
    </lineage>
</organism>
<keyword evidence="2" id="KW-1185">Reference proteome</keyword>
<name>A0A7Y9LP91_9BURK</name>
<dbReference type="InterPro" id="IPR014508">
    <property type="entry name" value="UCP020555_TPR-like"/>
</dbReference>
<dbReference type="PIRSF" id="PIRSF020555">
    <property type="entry name" value="UCP020555"/>
    <property type="match status" value="1"/>
</dbReference>
<dbReference type="EMBL" id="JACBYR010000001">
    <property type="protein sequence ID" value="NYE84178.1"/>
    <property type="molecule type" value="Genomic_DNA"/>
</dbReference>
<dbReference type="Proteomes" id="UP000542125">
    <property type="component" value="Unassembled WGS sequence"/>
</dbReference>
<evidence type="ECO:0000313" key="2">
    <source>
        <dbReference type="Proteomes" id="UP000542125"/>
    </source>
</evidence>
<gene>
    <name evidence="1" type="ORF">FHW18_003449</name>
</gene>
<reference evidence="1 2" key="1">
    <citation type="submission" date="2020-07" db="EMBL/GenBank/DDBJ databases">
        <title>Genomic Encyclopedia of Type Strains, Phase IV (KMG-V): Genome sequencing to study the core and pangenomes of soil and plant-associated prokaryotes.</title>
        <authorList>
            <person name="Whitman W."/>
        </authorList>
    </citation>
    <scope>NUCLEOTIDE SEQUENCE [LARGE SCALE GENOMIC DNA]</scope>
    <source>
        <strain evidence="1 2">SAS40</strain>
    </source>
</reference>
<protein>
    <recommendedName>
        <fullName evidence="3">DUF4810 domain-containing protein</fullName>
    </recommendedName>
</protein>
<dbReference type="AlphaFoldDB" id="A0A7Y9LP91"/>
<comment type="caution">
    <text evidence="1">The sequence shown here is derived from an EMBL/GenBank/DDBJ whole genome shotgun (WGS) entry which is preliminary data.</text>
</comment>